<reference evidence="2" key="1">
    <citation type="journal article" date="2019" name="Int. J. Syst. Evol. Microbiol.">
        <title>The Global Catalogue of Microorganisms (GCM) 10K type strain sequencing project: providing services to taxonomists for standard genome sequencing and annotation.</title>
        <authorList>
            <consortium name="The Broad Institute Genomics Platform"/>
            <consortium name="The Broad Institute Genome Sequencing Center for Infectious Disease"/>
            <person name="Wu L."/>
            <person name="Ma J."/>
        </authorList>
    </citation>
    <scope>NUCLEOTIDE SEQUENCE [LARGE SCALE GENOMIC DNA]</scope>
    <source>
        <strain evidence="2">JCM 18015</strain>
    </source>
</reference>
<dbReference type="RefSeq" id="WP_259555167.1">
    <property type="nucleotide sequence ID" value="NZ_JANXIR010000018.1"/>
</dbReference>
<sequence length="53" mass="6235">MTKPDVRISQQAFEQMIETFSFLEEDVLDIYERVAISHRLLETILYASKRSVS</sequence>
<dbReference type="Proteomes" id="UP001499910">
    <property type="component" value="Unassembled WGS sequence"/>
</dbReference>
<name>A0ABP9LN77_9RHOB</name>
<dbReference type="EMBL" id="BAABHW010000009">
    <property type="protein sequence ID" value="GAA5082013.1"/>
    <property type="molecule type" value="Genomic_DNA"/>
</dbReference>
<proteinExistence type="predicted"/>
<protein>
    <submittedName>
        <fullName evidence="1">Uncharacterized protein</fullName>
    </submittedName>
</protein>
<evidence type="ECO:0000313" key="1">
    <source>
        <dbReference type="EMBL" id="GAA5082013.1"/>
    </source>
</evidence>
<organism evidence="1 2">
    <name type="scientific">[Roseibacterium] beibuensis</name>
    <dbReference type="NCBI Taxonomy" id="1193142"/>
    <lineage>
        <taxon>Bacteria</taxon>
        <taxon>Pseudomonadati</taxon>
        <taxon>Pseudomonadota</taxon>
        <taxon>Alphaproteobacteria</taxon>
        <taxon>Rhodobacterales</taxon>
        <taxon>Roseobacteraceae</taxon>
        <taxon>Roseicyclus</taxon>
    </lineage>
</organism>
<gene>
    <name evidence="1" type="ORF">GCM10023209_37220</name>
</gene>
<accession>A0ABP9LN77</accession>
<keyword evidence="2" id="KW-1185">Reference proteome</keyword>
<comment type="caution">
    <text evidence="1">The sequence shown here is derived from an EMBL/GenBank/DDBJ whole genome shotgun (WGS) entry which is preliminary data.</text>
</comment>
<evidence type="ECO:0000313" key="2">
    <source>
        <dbReference type="Proteomes" id="UP001499910"/>
    </source>
</evidence>